<feature type="compositionally biased region" description="Polar residues" evidence="1">
    <location>
        <begin position="158"/>
        <end position="172"/>
    </location>
</feature>
<accession>A0A1D1XMS0</accession>
<proteinExistence type="predicted"/>
<name>A0A1D1XMS0_9ARAE</name>
<organism evidence="2">
    <name type="scientific">Anthurium amnicola</name>
    <dbReference type="NCBI Taxonomy" id="1678845"/>
    <lineage>
        <taxon>Eukaryota</taxon>
        <taxon>Viridiplantae</taxon>
        <taxon>Streptophyta</taxon>
        <taxon>Embryophyta</taxon>
        <taxon>Tracheophyta</taxon>
        <taxon>Spermatophyta</taxon>
        <taxon>Magnoliopsida</taxon>
        <taxon>Liliopsida</taxon>
        <taxon>Araceae</taxon>
        <taxon>Pothoideae</taxon>
        <taxon>Potheae</taxon>
        <taxon>Anthurium</taxon>
    </lineage>
</organism>
<evidence type="ECO:0000313" key="2">
    <source>
        <dbReference type="EMBL" id="JAT43687.1"/>
    </source>
</evidence>
<gene>
    <name evidence="2" type="primary">Grm5</name>
    <name evidence="2" type="ORF">g.22646</name>
</gene>
<reference evidence="2" key="1">
    <citation type="submission" date="2015-07" db="EMBL/GenBank/DDBJ databases">
        <title>Transcriptome Assembly of Anthurium amnicola.</title>
        <authorList>
            <person name="Suzuki J."/>
        </authorList>
    </citation>
    <scope>NUCLEOTIDE SEQUENCE</scope>
</reference>
<sequence length="172" mass="18024">EREREMGNSLRCPCSVSPEQRVVILCGDGTLLQVKGGTLARDVVGASHPGHRVVRCGAGRHVLDGEAELDPRRLYFLVPEGAAGCGDTYQRFCRVAQEKGLLPAAMMADDGDGAGEPVASPKRVKGTPAGLSEAAATVRVVSWKPDLKAVPEILSPESGGTTPNSSVHQGIE</sequence>
<protein>
    <submittedName>
        <fullName evidence="2">Metabotropic glutamate receptor 5</fullName>
    </submittedName>
</protein>
<feature type="non-terminal residue" evidence="2">
    <location>
        <position position="1"/>
    </location>
</feature>
<dbReference type="AlphaFoldDB" id="A0A1D1XMS0"/>
<feature type="region of interest" description="Disordered" evidence="1">
    <location>
        <begin position="151"/>
        <end position="172"/>
    </location>
</feature>
<dbReference type="Pfam" id="PF14009">
    <property type="entry name" value="PADRE"/>
    <property type="match status" value="1"/>
</dbReference>
<evidence type="ECO:0000256" key="1">
    <source>
        <dbReference type="SAM" id="MobiDB-lite"/>
    </source>
</evidence>
<dbReference type="EMBL" id="GDJX01024249">
    <property type="protein sequence ID" value="JAT43687.1"/>
    <property type="molecule type" value="Transcribed_RNA"/>
</dbReference>
<keyword evidence="2" id="KW-0675">Receptor</keyword>
<dbReference type="InterPro" id="IPR025322">
    <property type="entry name" value="PADRE_dom"/>
</dbReference>